<evidence type="ECO:0000256" key="3">
    <source>
        <dbReference type="ARBA" id="ARBA00022448"/>
    </source>
</evidence>
<organism evidence="11 12">
    <name type="scientific">Mortierella isabellina</name>
    <name type="common">Filamentous fungus</name>
    <name type="synonym">Umbelopsis isabellina</name>
    <dbReference type="NCBI Taxonomy" id="91625"/>
    <lineage>
        <taxon>Eukaryota</taxon>
        <taxon>Fungi</taxon>
        <taxon>Fungi incertae sedis</taxon>
        <taxon>Mucoromycota</taxon>
        <taxon>Mucoromycotina</taxon>
        <taxon>Umbelopsidomycetes</taxon>
        <taxon>Umbelopsidales</taxon>
        <taxon>Umbelopsidaceae</taxon>
        <taxon>Umbelopsis</taxon>
    </lineage>
</organism>
<dbReference type="SUPFAM" id="SSF52058">
    <property type="entry name" value="L domain-like"/>
    <property type="match status" value="1"/>
</dbReference>
<keyword evidence="6" id="KW-0509">mRNA transport</keyword>
<dbReference type="GO" id="GO:0003723">
    <property type="term" value="F:RNA binding"/>
    <property type="evidence" value="ECO:0007669"/>
    <property type="project" value="TreeGrafter"/>
</dbReference>
<comment type="caution">
    <text evidence="11">The sequence shown here is derived from an EMBL/GenBank/DDBJ whole genome shotgun (WGS) entry which is preliminary data.</text>
</comment>
<keyword evidence="3" id="KW-0813">Transport</keyword>
<accession>A0A8H7PWV0</accession>
<evidence type="ECO:0000256" key="5">
    <source>
        <dbReference type="ARBA" id="ARBA00022737"/>
    </source>
</evidence>
<dbReference type="InterPro" id="IPR032710">
    <property type="entry name" value="NTF2-like_dom_sf"/>
</dbReference>
<keyword evidence="12" id="KW-1185">Reference proteome</keyword>
<dbReference type="Gene3D" id="1.10.8.10">
    <property type="entry name" value="DNA helicase RuvA subunit, C-terminal domain"/>
    <property type="match status" value="1"/>
</dbReference>
<dbReference type="InterPro" id="IPR057125">
    <property type="entry name" value="NXF1/2/3/5-like_LRR"/>
</dbReference>
<dbReference type="AlphaFoldDB" id="A0A8H7PWV0"/>
<evidence type="ECO:0000256" key="1">
    <source>
        <dbReference type="ARBA" id="ARBA00004123"/>
    </source>
</evidence>
<dbReference type="InterPro" id="IPR009060">
    <property type="entry name" value="UBA-like_sf"/>
</dbReference>
<feature type="region of interest" description="Disordered" evidence="8">
    <location>
        <begin position="29"/>
        <end position="58"/>
    </location>
</feature>
<dbReference type="InterPro" id="IPR002075">
    <property type="entry name" value="NTF2_dom"/>
</dbReference>
<evidence type="ECO:0000256" key="7">
    <source>
        <dbReference type="ARBA" id="ARBA00023242"/>
    </source>
</evidence>
<dbReference type="PROSITE" id="PS51281">
    <property type="entry name" value="TAP_C"/>
    <property type="match status" value="1"/>
</dbReference>
<evidence type="ECO:0000256" key="6">
    <source>
        <dbReference type="ARBA" id="ARBA00022816"/>
    </source>
</evidence>
<dbReference type="Pfam" id="PF22602">
    <property type="entry name" value="NXF_NTF2"/>
    <property type="match status" value="1"/>
</dbReference>
<comment type="similarity">
    <text evidence="2">Belongs to the NXF family.</text>
</comment>
<dbReference type="PANTHER" id="PTHR10662">
    <property type="entry name" value="NUCLEAR RNA EXPORT FACTOR"/>
    <property type="match status" value="1"/>
</dbReference>
<evidence type="ECO:0000259" key="10">
    <source>
        <dbReference type="PROSITE" id="PS51281"/>
    </source>
</evidence>
<evidence type="ECO:0008006" key="13">
    <source>
        <dbReference type="Google" id="ProtNLM"/>
    </source>
</evidence>
<evidence type="ECO:0000259" key="9">
    <source>
        <dbReference type="PROSITE" id="PS50177"/>
    </source>
</evidence>
<evidence type="ECO:0000256" key="8">
    <source>
        <dbReference type="SAM" id="MobiDB-lite"/>
    </source>
</evidence>
<evidence type="ECO:0000313" key="11">
    <source>
        <dbReference type="EMBL" id="KAG2181288.1"/>
    </source>
</evidence>
<feature type="domain" description="NTF2" evidence="9">
    <location>
        <begin position="375"/>
        <end position="546"/>
    </location>
</feature>
<comment type="subcellular location">
    <subcellularLocation>
        <location evidence="1">Nucleus</location>
    </subcellularLocation>
</comment>
<dbReference type="Gene3D" id="3.80.10.10">
    <property type="entry name" value="Ribonuclease Inhibitor"/>
    <property type="match status" value="1"/>
</dbReference>
<dbReference type="SUPFAM" id="SSF46934">
    <property type="entry name" value="UBA-like"/>
    <property type="match status" value="1"/>
</dbReference>
<dbReference type="CDD" id="cd14342">
    <property type="entry name" value="UBA_TAP-C"/>
    <property type="match status" value="1"/>
</dbReference>
<dbReference type="SUPFAM" id="SSF54427">
    <property type="entry name" value="NTF2-like"/>
    <property type="match status" value="1"/>
</dbReference>
<protein>
    <recommendedName>
        <fullName evidence="13">mRNA export factor mex67</fullName>
    </recommendedName>
</protein>
<dbReference type="PROSITE" id="PS50177">
    <property type="entry name" value="NTF2_DOMAIN"/>
    <property type="match status" value="1"/>
</dbReference>
<dbReference type="Gene3D" id="3.10.450.50">
    <property type="match status" value="1"/>
</dbReference>
<evidence type="ECO:0000256" key="2">
    <source>
        <dbReference type="ARBA" id="ARBA00009285"/>
    </source>
</evidence>
<dbReference type="Pfam" id="PF24048">
    <property type="entry name" value="LRR_NXF1-5"/>
    <property type="match status" value="1"/>
</dbReference>
<dbReference type="InterPro" id="IPR032675">
    <property type="entry name" value="LRR_dom_sf"/>
</dbReference>
<dbReference type="PANTHER" id="PTHR10662:SF22">
    <property type="entry name" value="NUCLEAR RNA EXPORT FACTOR 1"/>
    <property type="match status" value="1"/>
</dbReference>
<name>A0A8H7PWV0_MORIS</name>
<proteinExistence type="inferred from homology"/>
<dbReference type="Proteomes" id="UP000654370">
    <property type="component" value="Unassembled WGS sequence"/>
</dbReference>
<keyword evidence="4" id="KW-0433">Leucine-rich repeat</keyword>
<dbReference type="Pfam" id="PF03943">
    <property type="entry name" value="TAP_C"/>
    <property type="match status" value="1"/>
</dbReference>
<dbReference type="InterPro" id="IPR018222">
    <property type="entry name" value="Nuclear_transport_factor_2_euk"/>
</dbReference>
<keyword evidence="7" id="KW-0539">Nucleus</keyword>
<dbReference type="EMBL" id="JAEPQZ010000005">
    <property type="protein sequence ID" value="KAG2181288.1"/>
    <property type="molecule type" value="Genomic_DNA"/>
</dbReference>
<evidence type="ECO:0000256" key="4">
    <source>
        <dbReference type="ARBA" id="ARBA00022614"/>
    </source>
</evidence>
<dbReference type="SMART" id="SM00804">
    <property type="entry name" value="TAP_C"/>
    <property type="match status" value="1"/>
</dbReference>
<dbReference type="InterPro" id="IPR005637">
    <property type="entry name" value="TAP_C_dom"/>
</dbReference>
<keyword evidence="5" id="KW-0677">Repeat</keyword>
<gene>
    <name evidence="11" type="ORF">INT43_008871</name>
</gene>
<dbReference type="GO" id="GO:0016973">
    <property type="term" value="P:poly(A)+ mRNA export from nucleus"/>
    <property type="evidence" value="ECO:0007669"/>
    <property type="project" value="TreeGrafter"/>
</dbReference>
<evidence type="ECO:0000313" key="12">
    <source>
        <dbReference type="Proteomes" id="UP000654370"/>
    </source>
</evidence>
<dbReference type="InterPro" id="IPR030217">
    <property type="entry name" value="NXF_fam"/>
</dbReference>
<feature type="domain" description="TAP-C" evidence="10">
    <location>
        <begin position="569"/>
        <end position="624"/>
    </location>
</feature>
<dbReference type="OrthoDB" id="25872at2759"/>
<dbReference type="GO" id="GO:0005634">
    <property type="term" value="C:nucleus"/>
    <property type="evidence" value="ECO:0007669"/>
    <property type="project" value="UniProtKB-SubCell"/>
</dbReference>
<reference evidence="11" key="1">
    <citation type="submission" date="2020-12" db="EMBL/GenBank/DDBJ databases">
        <title>Metabolic potential, ecology and presence of endohyphal bacteria is reflected in genomic diversity of Mucoromycotina.</title>
        <authorList>
            <person name="Muszewska A."/>
            <person name="Okrasinska A."/>
            <person name="Steczkiewicz K."/>
            <person name="Drgas O."/>
            <person name="Orlowska M."/>
            <person name="Perlinska-Lenart U."/>
            <person name="Aleksandrzak-Piekarczyk T."/>
            <person name="Szatraj K."/>
            <person name="Zielenkiewicz U."/>
            <person name="Pilsyk S."/>
            <person name="Malc E."/>
            <person name="Mieczkowski P."/>
            <person name="Kruszewska J.S."/>
            <person name="Biernat P."/>
            <person name="Pawlowska J."/>
        </authorList>
    </citation>
    <scope>NUCLEOTIDE SEQUENCE</scope>
    <source>
        <strain evidence="11">WA0000067209</strain>
    </source>
</reference>
<sequence length="626" mass="69504">MAQPRGFAGMFGNAVAKLTDIRPISAEDVGMGETNRSGGGKANRISRRDRKNQTAKGSLRAVVKASEDIDMKGTVPTGRGKFDPYNRSGRRATFTRDVVQGAKEPKEVVITGYAPGTENGLLQFLQQKTKTPWKVLAVKFVEQSLHIMVENIVVAKRIQRLTGYAYETNQLSVYIVEDDPSLIEEGTGKSTVDTLRSFLSRRWDASTKYLNLEAIADDAVLQDAGIEIPGSEDSNKVGGALMKLAGEMFPDVITISFARNQISKLKPYSLIAKYIPNVQHISFQHNKITNVAQLGFLGASGKLPKLKELILSDNPFRDKLIEKDPTGATYVKDVIKVYPTLQILDGQHINSGKSKQDFPVPCLGGFIDNDVTGPLVDAFLEMYFGSFENDRNLCINLYAPEAILTVTTNLKLGPAKARSKQERLANKKKETYTWETLNRKVGTKSKNKDNIFCGQDNIREALARLPATRHNLDKKEMIIDAFMLNVIPGYPNAINLHIHGDFISGETSTKRTYSYDRILIIAPSLPGSISQACGAPFTILNDQLRVRDYSKLPDWPTATLPTPPSTETDLRQKLIDDVQRISGLKSEFAIQCLQENNWDVQQAIAAYQRLREAGTIPAEAFVHHRM</sequence>